<feature type="compositionally biased region" description="Polar residues" evidence="1">
    <location>
        <begin position="192"/>
        <end position="204"/>
    </location>
</feature>
<dbReference type="AlphaFoldDB" id="A0A9D3U5M4"/>
<dbReference type="GO" id="GO:0008419">
    <property type="term" value="F:RNA lariat debranching enzyme activity"/>
    <property type="evidence" value="ECO:0007669"/>
    <property type="project" value="TreeGrafter"/>
</dbReference>
<reference evidence="3 4" key="1">
    <citation type="journal article" date="2021" name="Plant Biotechnol. J.">
        <title>Multi-omics assisted identification of the key and species-specific regulatory components of drought-tolerant mechanisms in Gossypium stocksii.</title>
        <authorList>
            <person name="Yu D."/>
            <person name="Ke L."/>
            <person name="Zhang D."/>
            <person name="Wu Y."/>
            <person name="Sun Y."/>
            <person name="Mei J."/>
            <person name="Sun J."/>
            <person name="Sun Y."/>
        </authorList>
    </citation>
    <scope>NUCLEOTIDE SEQUENCE [LARGE SCALE GENOMIC DNA]</scope>
    <source>
        <strain evidence="4">cv. E1</strain>
        <tissue evidence="3">Leaf</tissue>
    </source>
</reference>
<evidence type="ECO:0000313" key="4">
    <source>
        <dbReference type="Proteomes" id="UP000828251"/>
    </source>
</evidence>
<evidence type="ECO:0000313" key="3">
    <source>
        <dbReference type="EMBL" id="KAH1030324.1"/>
    </source>
</evidence>
<name>A0A9D3U5M4_9ROSI</name>
<feature type="domain" description="Calcineurin-like phosphoesterase" evidence="2">
    <location>
        <begin position="217"/>
        <end position="345"/>
    </location>
</feature>
<proteinExistence type="predicted"/>
<dbReference type="Proteomes" id="UP000828251">
    <property type="component" value="Unassembled WGS sequence"/>
</dbReference>
<sequence>MKAKFDKLTYWNHDTPPSKEDPYLRSFIGLLLQKLFDKIIKKEISATVVYEDDKEIPATVVYEDDKGLCLTRNPEEPSHIISMFDYLWCKTIATILWPLHVLATKFVYKKIRSAIGMQKVQAIGLEVQNGYGLTETSPCTAGRQPYYNFLNRIKGKDIWFRVEIRAWKMDHSKVNDGNPTACPPRTRRPPSSEASVGDNASSPTDMAWPSAETRGPTGYLTFASEEVAPVPTIFIGGNHEASNYLWELYYGGWAAPNIYFLGFAGVVKFGNIRISGLSGIYNARNYCLAHHEKPLYNDNTITSMYHVREYDVHKLMHLEEPFDIFLSHDWLLAITNYGNWQQLVRYKKHFKDEIQQGTLGSKPAA</sequence>
<dbReference type="InterPro" id="IPR029052">
    <property type="entry name" value="Metallo-depent_PP-like"/>
</dbReference>
<dbReference type="InterPro" id="IPR004843">
    <property type="entry name" value="Calcineurin-like_PHP"/>
</dbReference>
<dbReference type="GO" id="GO:0005634">
    <property type="term" value="C:nucleus"/>
    <property type="evidence" value="ECO:0007669"/>
    <property type="project" value="TreeGrafter"/>
</dbReference>
<dbReference type="EMBL" id="JAIQCV010000013">
    <property type="protein sequence ID" value="KAH1030324.1"/>
    <property type="molecule type" value="Genomic_DNA"/>
</dbReference>
<protein>
    <recommendedName>
        <fullName evidence="2">Calcineurin-like phosphoesterase domain-containing protein</fullName>
    </recommendedName>
</protein>
<gene>
    <name evidence="3" type="ORF">J1N35_042498</name>
</gene>
<dbReference type="OrthoDB" id="407609at2759"/>
<evidence type="ECO:0000256" key="1">
    <source>
        <dbReference type="SAM" id="MobiDB-lite"/>
    </source>
</evidence>
<dbReference type="PANTHER" id="PTHR12849">
    <property type="entry name" value="RNA LARIAT DEBRANCHING ENZYME"/>
    <property type="match status" value="1"/>
</dbReference>
<dbReference type="Pfam" id="PF00149">
    <property type="entry name" value="Metallophos"/>
    <property type="match status" value="1"/>
</dbReference>
<dbReference type="SUPFAM" id="SSF56300">
    <property type="entry name" value="Metallo-dependent phosphatases"/>
    <property type="match status" value="1"/>
</dbReference>
<evidence type="ECO:0000259" key="2">
    <source>
        <dbReference type="Pfam" id="PF00149"/>
    </source>
</evidence>
<organism evidence="3 4">
    <name type="scientific">Gossypium stocksii</name>
    <dbReference type="NCBI Taxonomy" id="47602"/>
    <lineage>
        <taxon>Eukaryota</taxon>
        <taxon>Viridiplantae</taxon>
        <taxon>Streptophyta</taxon>
        <taxon>Embryophyta</taxon>
        <taxon>Tracheophyta</taxon>
        <taxon>Spermatophyta</taxon>
        <taxon>Magnoliopsida</taxon>
        <taxon>eudicotyledons</taxon>
        <taxon>Gunneridae</taxon>
        <taxon>Pentapetalae</taxon>
        <taxon>rosids</taxon>
        <taxon>malvids</taxon>
        <taxon>Malvales</taxon>
        <taxon>Malvaceae</taxon>
        <taxon>Malvoideae</taxon>
        <taxon>Gossypium</taxon>
    </lineage>
</organism>
<dbReference type="GO" id="GO:0000398">
    <property type="term" value="P:mRNA splicing, via spliceosome"/>
    <property type="evidence" value="ECO:0007669"/>
    <property type="project" value="TreeGrafter"/>
</dbReference>
<feature type="region of interest" description="Disordered" evidence="1">
    <location>
        <begin position="175"/>
        <end position="210"/>
    </location>
</feature>
<comment type="caution">
    <text evidence="3">The sequence shown here is derived from an EMBL/GenBank/DDBJ whole genome shotgun (WGS) entry which is preliminary data.</text>
</comment>
<accession>A0A9D3U5M4</accession>
<keyword evidence="4" id="KW-1185">Reference proteome</keyword>
<dbReference type="PANTHER" id="PTHR12849:SF0">
    <property type="entry name" value="LARIAT DEBRANCHING ENZYME"/>
    <property type="match status" value="1"/>
</dbReference>